<proteinExistence type="predicted"/>
<dbReference type="AlphaFoldDB" id="D2BTD2"/>
<evidence type="ECO:0000313" key="1">
    <source>
        <dbReference type="EMBL" id="ACZ75769.1"/>
    </source>
</evidence>
<name>D2BTD2_DICZ5</name>
<sequence>MMPLVMMKQETAIKHFEPVKDTNDMVEAVKSDRELRISMAIEQHKTRPESTELNTTLFIRQRTFDQLVNGTYCAEQAAPVGGVPDQIERYIANKDIIAKVSTRKGIDGYTVEEDLVGVAAGNATFKCRYENGAWIMWHYDN</sequence>
<protein>
    <submittedName>
        <fullName evidence="1">Uncharacterized protein</fullName>
    </submittedName>
</protein>
<dbReference type="HOGENOM" id="CLU_1822305_0_0_6"/>
<dbReference type="EMBL" id="CP001836">
    <property type="protein sequence ID" value="ACZ75769.1"/>
    <property type="molecule type" value="Genomic_DNA"/>
</dbReference>
<accession>D2BTD2</accession>
<reference evidence="1" key="1">
    <citation type="submission" date="2009-12" db="EMBL/GenBank/DDBJ databases">
        <title>Complete sequence of Dickeya dadantii Ech586.</title>
        <authorList>
            <consortium name="US DOE Joint Genome Institute"/>
            <person name="Lucas S."/>
            <person name="Copeland A."/>
            <person name="Lapidus A."/>
            <person name="Glavina del Rio T."/>
            <person name="Tice H."/>
            <person name="Bruce D."/>
            <person name="Goodwin L."/>
            <person name="Pitluck S."/>
            <person name="Munk A.C."/>
            <person name="Brettin T."/>
            <person name="Detter J.C."/>
            <person name="Han C."/>
            <person name="Tapia R."/>
            <person name="Larimer F."/>
            <person name="Land M."/>
            <person name="Hauser L."/>
            <person name="Kyrpides N."/>
            <person name="Mikhailova N."/>
            <person name="Balakrishnan V."/>
            <person name="Glasner J."/>
            <person name="Perna N.T."/>
        </authorList>
    </citation>
    <scope>NUCLEOTIDE SEQUENCE [LARGE SCALE GENOMIC DNA]</scope>
    <source>
        <strain evidence="1">Ech586</strain>
    </source>
</reference>
<gene>
    <name evidence="1" type="ordered locus">Dd586_0883</name>
</gene>
<dbReference type="KEGG" id="ddc:Dd586_0883"/>
<dbReference type="Proteomes" id="UP000001446">
    <property type="component" value="Chromosome"/>
</dbReference>
<keyword evidence="2" id="KW-1185">Reference proteome</keyword>
<organism evidence="1 2">
    <name type="scientific">Dickeya zeae (strain Ech586)</name>
    <name type="common">Dickeya dadantii (strain Ech586)</name>
    <dbReference type="NCBI Taxonomy" id="590409"/>
    <lineage>
        <taxon>Bacteria</taxon>
        <taxon>Pseudomonadati</taxon>
        <taxon>Pseudomonadota</taxon>
        <taxon>Gammaproteobacteria</taxon>
        <taxon>Enterobacterales</taxon>
        <taxon>Pectobacteriaceae</taxon>
        <taxon>Dickeya</taxon>
        <taxon>Dickeya parazeae</taxon>
    </lineage>
</organism>
<evidence type="ECO:0000313" key="2">
    <source>
        <dbReference type="Proteomes" id="UP000001446"/>
    </source>
</evidence>